<organism evidence="2 3">
    <name type="scientific">Pygocentrus nattereri</name>
    <name type="common">Red-bellied piranha</name>
    <dbReference type="NCBI Taxonomy" id="42514"/>
    <lineage>
        <taxon>Eukaryota</taxon>
        <taxon>Metazoa</taxon>
        <taxon>Chordata</taxon>
        <taxon>Craniata</taxon>
        <taxon>Vertebrata</taxon>
        <taxon>Euteleostomi</taxon>
        <taxon>Actinopterygii</taxon>
        <taxon>Neopterygii</taxon>
        <taxon>Teleostei</taxon>
        <taxon>Ostariophysi</taxon>
        <taxon>Characiformes</taxon>
        <taxon>Characoidei</taxon>
        <taxon>Pygocentrus</taxon>
    </lineage>
</organism>
<dbReference type="Proteomes" id="UP001501920">
    <property type="component" value="Chromosome 4"/>
</dbReference>
<name>A0AAR2LGL1_PYGNA</name>
<reference evidence="2" key="3">
    <citation type="submission" date="2025-09" db="UniProtKB">
        <authorList>
            <consortium name="Ensembl"/>
        </authorList>
    </citation>
    <scope>IDENTIFICATION</scope>
</reference>
<dbReference type="InterPro" id="IPR013761">
    <property type="entry name" value="SAM/pointed_sf"/>
</dbReference>
<dbReference type="InterPro" id="IPR052268">
    <property type="entry name" value="SAM_domain-containing_protein"/>
</dbReference>
<dbReference type="PROSITE" id="PS50105">
    <property type="entry name" value="SAM_DOMAIN"/>
    <property type="match status" value="1"/>
</dbReference>
<reference evidence="2 3" key="1">
    <citation type="submission" date="2020-10" db="EMBL/GenBank/DDBJ databases">
        <title>Pygocentrus nattereri (red-bellied piranha) genome, fPygNat1, primary haplotype.</title>
        <authorList>
            <person name="Myers G."/>
            <person name="Meyer A."/>
            <person name="Karagic N."/>
            <person name="Pippel M."/>
            <person name="Winkler S."/>
            <person name="Tracey A."/>
            <person name="Wood J."/>
            <person name="Formenti G."/>
            <person name="Howe K."/>
            <person name="Fedrigo O."/>
            <person name="Jarvis E.D."/>
        </authorList>
    </citation>
    <scope>NUCLEOTIDE SEQUENCE [LARGE SCALE GENOMIC DNA]</scope>
</reference>
<proteinExistence type="predicted"/>
<evidence type="ECO:0000313" key="2">
    <source>
        <dbReference type="Ensembl" id="ENSPNAP00000075748.1"/>
    </source>
</evidence>
<dbReference type="PANTHER" id="PTHR20843">
    <property type="entry name" value="STERILE ALPHA MOTIF DOMAIN CONTAINING PROTEIN 10"/>
    <property type="match status" value="1"/>
</dbReference>
<dbReference type="InterPro" id="IPR001660">
    <property type="entry name" value="SAM"/>
</dbReference>
<sequence length="153" mass="18219">MVHFCRHQGFKSDAGSYRKPVKGMQWWNELKKIEDKPCCYILDQLQGPYSPHRKISQERVTAFKQETMVVSKRISYWTVAEVFEWVREQYPSQSKALQQAIAKHAISGRVLLRMKKEQLSRLGIESKLQQEFLRDVLLLRIQEELENLNNIYY</sequence>
<dbReference type="SUPFAM" id="SSF47769">
    <property type="entry name" value="SAM/Pointed domain"/>
    <property type="match status" value="1"/>
</dbReference>
<dbReference type="PANTHER" id="PTHR20843:SF0">
    <property type="entry name" value="PROTEIN AVEUGLE"/>
    <property type="match status" value="1"/>
</dbReference>
<accession>A0AAR2LGL1</accession>
<dbReference type="Ensembl" id="ENSPNAT00000074880.1">
    <property type="protein sequence ID" value="ENSPNAP00000075748.1"/>
    <property type="gene ID" value="ENSPNAG00000000061.2"/>
</dbReference>
<dbReference type="GeneTree" id="ENSGT00940000177410"/>
<dbReference type="AlphaFoldDB" id="A0AAR2LGL1"/>
<dbReference type="GO" id="GO:0009898">
    <property type="term" value="C:cytoplasmic side of plasma membrane"/>
    <property type="evidence" value="ECO:0007669"/>
    <property type="project" value="TreeGrafter"/>
</dbReference>
<feature type="domain" description="SAM" evidence="1">
    <location>
        <begin position="77"/>
        <end position="124"/>
    </location>
</feature>
<evidence type="ECO:0000313" key="3">
    <source>
        <dbReference type="Proteomes" id="UP001501920"/>
    </source>
</evidence>
<protein>
    <recommendedName>
        <fullName evidence="1">SAM domain-containing protein</fullName>
    </recommendedName>
</protein>
<evidence type="ECO:0000259" key="1">
    <source>
        <dbReference type="PROSITE" id="PS50105"/>
    </source>
</evidence>
<dbReference type="Pfam" id="PF07647">
    <property type="entry name" value="SAM_2"/>
    <property type="match status" value="1"/>
</dbReference>
<keyword evidence="3" id="KW-1185">Reference proteome</keyword>
<dbReference type="GO" id="GO:0007169">
    <property type="term" value="P:cell surface receptor protein tyrosine kinase signaling pathway"/>
    <property type="evidence" value="ECO:0007669"/>
    <property type="project" value="TreeGrafter"/>
</dbReference>
<reference evidence="2" key="2">
    <citation type="submission" date="2025-08" db="UniProtKB">
        <authorList>
            <consortium name="Ensembl"/>
        </authorList>
    </citation>
    <scope>IDENTIFICATION</scope>
</reference>
<dbReference type="Gene3D" id="1.10.150.50">
    <property type="entry name" value="Transcription Factor, Ets-1"/>
    <property type="match status" value="1"/>
</dbReference>
<gene>
    <name evidence="2" type="primary">SAMD12</name>
</gene>